<gene>
    <name evidence="1" type="ORF">BCR34DRAFT_555818</name>
</gene>
<dbReference type="Proteomes" id="UP000193144">
    <property type="component" value="Unassembled WGS sequence"/>
</dbReference>
<dbReference type="AlphaFoldDB" id="A0A1Y2A4N0"/>
<reference evidence="1 2" key="1">
    <citation type="submission" date="2016-07" db="EMBL/GenBank/DDBJ databases">
        <title>Pervasive Adenine N6-methylation of Active Genes in Fungi.</title>
        <authorList>
            <consortium name="DOE Joint Genome Institute"/>
            <person name="Mondo S.J."/>
            <person name="Dannebaum R.O."/>
            <person name="Kuo R.C."/>
            <person name="Labutti K."/>
            <person name="Haridas S."/>
            <person name="Kuo A."/>
            <person name="Salamov A."/>
            <person name="Ahrendt S.R."/>
            <person name="Lipzen A."/>
            <person name="Sullivan W."/>
            <person name="Andreopoulos W.B."/>
            <person name="Clum A."/>
            <person name="Lindquist E."/>
            <person name="Daum C."/>
            <person name="Ramamoorthy G.K."/>
            <person name="Gryganskyi A."/>
            <person name="Culley D."/>
            <person name="Magnuson J.K."/>
            <person name="James T.Y."/>
            <person name="O'Malley M.A."/>
            <person name="Stajich J.E."/>
            <person name="Spatafora J.W."/>
            <person name="Visel A."/>
            <person name="Grigoriev I.V."/>
        </authorList>
    </citation>
    <scope>NUCLEOTIDE SEQUENCE [LARGE SCALE GENOMIC DNA]</scope>
    <source>
        <strain evidence="1 2">CBS 115471</strain>
    </source>
</reference>
<comment type="caution">
    <text evidence="1">The sequence shown here is derived from an EMBL/GenBank/DDBJ whole genome shotgun (WGS) entry which is preliminary data.</text>
</comment>
<keyword evidence="2" id="KW-1185">Reference proteome</keyword>
<sequence length="120" mass="13289">MEVSSQLPLVLCCSGLEKTVGSSCRLSPTIITWSGWWYRRACTTSSVFTPDALSISTKSALYPNKASSSAFEAVAPTTRYWESIHFTKVSYTVVKSYCRLIVGSIVLRAQAPRCFKYSTL</sequence>
<protein>
    <submittedName>
        <fullName evidence="1">Uncharacterized protein</fullName>
    </submittedName>
</protein>
<organism evidence="1 2">
    <name type="scientific">Clohesyomyces aquaticus</name>
    <dbReference type="NCBI Taxonomy" id="1231657"/>
    <lineage>
        <taxon>Eukaryota</taxon>
        <taxon>Fungi</taxon>
        <taxon>Dikarya</taxon>
        <taxon>Ascomycota</taxon>
        <taxon>Pezizomycotina</taxon>
        <taxon>Dothideomycetes</taxon>
        <taxon>Pleosporomycetidae</taxon>
        <taxon>Pleosporales</taxon>
        <taxon>Lindgomycetaceae</taxon>
        <taxon>Clohesyomyces</taxon>
    </lineage>
</organism>
<accession>A0A1Y2A4N0</accession>
<proteinExistence type="predicted"/>
<name>A0A1Y2A4N0_9PLEO</name>
<evidence type="ECO:0000313" key="1">
    <source>
        <dbReference type="EMBL" id="ORY17290.1"/>
    </source>
</evidence>
<dbReference type="EMBL" id="MCFA01000013">
    <property type="protein sequence ID" value="ORY17290.1"/>
    <property type="molecule type" value="Genomic_DNA"/>
</dbReference>
<evidence type="ECO:0000313" key="2">
    <source>
        <dbReference type="Proteomes" id="UP000193144"/>
    </source>
</evidence>